<dbReference type="InterPro" id="IPR011051">
    <property type="entry name" value="RmlC_Cupin_sf"/>
</dbReference>
<dbReference type="RefSeq" id="WP_343894336.1">
    <property type="nucleotide sequence ID" value="NZ_BAAAFZ010000011.1"/>
</dbReference>
<evidence type="ECO:0000313" key="3">
    <source>
        <dbReference type="Proteomes" id="UP001501588"/>
    </source>
</evidence>
<organism evidence="2 3">
    <name type="scientific">Craurococcus roseus</name>
    <dbReference type="NCBI Taxonomy" id="77585"/>
    <lineage>
        <taxon>Bacteria</taxon>
        <taxon>Pseudomonadati</taxon>
        <taxon>Pseudomonadota</taxon>
        <taxon>Alphaproteobacteria</taxon>
        <taxon>Acetobacterales</taxon>
        <taxon>Acetobacteraceae</taxon>
        <taxon>Craurococcus</taxon>
    </lineage>
</organism>
<comment type="caution">
    <text evidence="2">The sequence shown here is derived from an EMBL/GenBank/DDBJ whole genome shotgun (WGS) entry which is preliminary data.</text>
</comment>
<gene>
    <name evidence="2" type="ORF">GCM10009416_12630</name>
</gene>
<evidence type="ECO:0000259" key="1">
    <source>
        <dbReference type="Pfam" id="PF07883"/>
    </source>
</evidence>
<reference evidence="2 3" key="1">
    <citation type="journal article" date="2019" name="Int. J. Syst. Evol. Microbiol.">
        <title>The Global Catalogue of Microorganisms (GCM) 10K type strain sequencing project: providing services to taxonomists for standard genome sequencing and annotation.</title>
        <authorList>
            <consortium name="The Broad Institute Genomics Platform"/>
            <consortium name="The Broad Institute Genome Sequencing Center for Infectious Disease"/>
            <person name="Wu L."/>
            <person name="Ma J."/>
        </authorList>
    </citation>
    <scope>NUCLEOTIDE SEQUENCE [LARGE SCALE GENOMIC DNA]</scope>
    <source>
        <strain evidence="2 3">JCM 9933</strain>
    </source>
</reference>
<dbReference type="Proteomes" id="UP001501588">
    <property type="component" value="Unassembled WGS sequence"/>
</dbReference>
<evidence type="ECO:0000313" key="2">
    <source>
        <dbReference type="EMBL" id="GAA0575449.1"/>
    </source>
</evidence>
<accession>A0ABN1EVF3</accession>
<protein>
    <recommendedName>
        <fullName evidence="1">Cupin type-2 domain-containing protein</fullName>
    </recommendedName>
</protein>
<dbReference type="SUPFAM" id="SSF51182">
    <property type="entry name" value="RmlC-like cupins"/>
    <property type="match status" value="1"/>
</dbReference>
<dbReference type="Pfam" id="PF07883">
    <property type="entry name" value="Cupin_2"/>
    <property type="match status" value="1"/>
</dbReference>
<dbReference type="EMBL" id="BAAAFZ010000011">
    <property type="protein sequence ID" value="GAA0575449.1"/>
    <property type="molecule type" value="Genomic_DNA"/>
</dbReference>
<dbReference type="InterPro" id="IPR013096">
    <property type="entry name" value="Cupin_2"/>
</dbReference>
<dbReference type="CDD" id="cd06980">
    <property type="entry name" value="cupin_bxe_c0505"/>
    <property type="match status" value="1"/>
</dbReference>
<proteinExistence type="predicted"/>
<keyword evidence="3" id="KW-1185">Reference proteome</keyword>
<sequence length="150" mass="16583">MPDDAPIQQPPAPASGRTMVRHAADSGFDRGLRAFFEYRDLGIRDATHGAFGAHVIRAVPGRHPEPKWHTHDLAFQMVYVLKGWVRFEYEDIGEVELRPGDCVHQPPRVRHREIAHSDDLELIEITGPAEFATATAEEPAAALDRAGATG</sequence>
<feature type="domain" description="Cupin type-2" evidence="1">
    <location>
        <begin position="62"/>
        <end position="120"/>
    </location>
</feature>
<dbReference type="Gene3D" id="2.60.120.10">
    <property type="entry name" value="Jelly Rolls"/>
    <property type="match status" value="1"/>
</dbReference>
<name>A0ABN1EVF3_9PROT</name>
<dbReference type="InterPro" id="IPR014710">
    <property type="entry name" value="RmlC-like_jellyroll"/>
</dbReference>